<evidence type="ECO:0000259" key="4">
    <source>
        <dbReference type="Pfam" id="PF04495"/>
    </source>
</evidence>
<dbReference type="InterPro" id="IPR036034">
    <property type="entry name" value="PDZ_sf"/>
</dbReference>
<proteinExistence type="predicted"/>
<dbReference type="Gene3D" id="2.30.42.10">
    <property type="match status" value="1"/>
</dbReference>
<dbReference type="InterPro" id="IPR035269">
    <property type="entry name" value="PSMD9"/>
</dbReference>
<protein>
    <recommendedName>
        <fullName evidence="2">Probable 26S proteasome regulatory subunit p27</fullName>
    </recommendedName>
</protein>
<keyword evidence="7" id="KW-1185">Reference proteome</keyword>
<dbReference type="PANTHER" id="PTHR12651">
    <property type="entry name" value="26S PROTEASOME NON-ATPASE REGULATORY SUBUNIT 9"/>
    <property type="match status" value="1"/>
</dbReference>
<evidence type="ECO:0000256" key="1">
    <source>
        <dbReference type="ARBA" id="ARBA00023186"/>
    </source>
</evidence>
<dbReference type="PANTHER" id="PTHR12651:SF1">
    <property type="entry name" value="26S PROTEASOME NON-ATPASE REGULATORY SUBUNIT 9"/>
    <property type="match status" value="1"/>
</dbReference>
<accession>A0A8S0W8Q4</accession>
<feature type="domain" description="Nas2 N-terminal" evidence="5">
    <location>
        <begin position="1"/>
        <end position="50"/>
    </location>
</feature>
<evidence type="ECO:0000313" key="7">
    <source>
        <dbReference type="Proteomes" id="UP000467700"/>
    </source>
</evidence>
<reference evidence="6 7" key="1">
    <citation type="submission" date="2020-01" db="EMBL/GenBank/DDBJ databases">
        <authorList>
            <person name="Gupta K D."/>
        </authorList>
    </citation>
    <scope>NUCLEOTIDE SEQUENCE [LARGE SCALE GENOMIC DNA]</scope>
</reference>
<sequence>MQTPLVDAEGFPRADIDIFAVRPARVRIIELRNDLEDVMDQIARALEGIYDPTLQPATTSSQDQDPSTIPDPLTPFAKVDSVAPGSPASAADMKKGDLIVKFGRLDKGSFTEGSLQPLAGLVADNEDRAIAIRVLRSGQTVFLTLTPQKNWGGRGMLGCHIIPYSS</sequence>
<feature type="region of interest" description="Disordered" evidence="3">
    <location>
        <begin position="53"/>
        <end position="90"/>
    </location>
</feature>
<dbReference type="Proteomes" id="UP000467700">
    <property type="component" value="Unassembled WGS sequence"/>
</dbReference>
<evidence type="ECO:0000256" key="3">
    <source>
        <dbReference type="SAM" id="MobiDB-lite"/>
    </source>
</evidence>
<comment type="caution">
    <text evidence="6">The sequence shown here is derived from an EMBL/GenBank/DDBJ whole genome shotgun (WGS) entry which is preliminary data.</text>
</comment>
<dbReference type="InterPro" id="IPR024958">
    <property type="entry name" value="GRASP_PDZ"/>
</dbReference>
<name>A0A8S0W8Q4_CYCAE</name>
<dbReference type="SUPFAM" id="SSF50156">
    <property type="entry name" value="PDZ domain-like"/>
    <property type="match status" value="1"/>
</dbReference>
<keyword evidence="1" id="KW-0143">Chaperone</keyword>
<dbReference type="Pfam" id="PF18265">
    <property type="entry name" value="Nas2_N"/>
    <property type="match status" value="1"/>
</dbReference>
<dbReference type="EMBL" id="CACVBS010000033">
    <property type="protein sequence ID" value="CAA7261596.1"/>
    <property type="molecule type" value="Genomic_DNA"/>
</dbReference>
<dbReference type="GO" id="GO:0070682">
    <property type="term" value="P:proteasome regulatory particle assembly"/>
    <property type="evidence" value="ECO:0007669"/>
    <property type="project" value="InterPro"/>
</dbReference>
<dbReference type="OrthoDB" id="72325at2759"/>
<gene>
    <name evidence="6" type="ORF">AAE3_LOCUS3597</name>
</gene>
<dbReference type="AlphaFoldDB" id="A0A8S0W8Q4"/>
<dbReference type="GO" id="GO:0005737">
    <property type="term" value="C:cytoplasm"/>
    <property type="evidence" value="ECO:0007669"/>
    <property type="project" value="TreeGrafter"/>
</dbReference>
<feature type="compositionally biased region" description="Polar residues" evidence="3">
    <location>
        <begin position="55"/>
        <end position="67"/>
    </location>
</feature>
<organism evidence="6 7">
    <name type="scientific">Cyclocybe aegerita</name>
    <name type="common">Black poplar mushroom</name>
    <name type="synonym">Agrocybe aegerita</name>
    <dbReference type="NCBI Taxonomy" id="1973307"/>
    <lineage>
        <taxon>Eukaryota</taxon>
        <taxon>Fungi</taxon>
        <taxon>Dikarya</taxon>
        <taxon>Basidiomycota</taxon>
        <taxon>Agaricomycotina</taxon>
        <taxon>Agaricomycetes</taxon>
        <taxon>Agaricomycetidae</taxon>
        <taxon>Agaricales</taxon>
        <taxon>Agaricineae</taxon>
        <taxon>Bolbitiaceae</taxon>
        <taxon>Cyclocybe</taxon>
    </lineage>
</organism>
<evidence type="ECO:0000256" key="2">
    <source>
        <dbReference type="ARBA" id="ARBA00068021"/>
    </source>
</evidence>
<dbReference type="InterPro" id="IPR040815">
    <property type="entry name" value="Nas2_N"/>
</dbReference>
<evidence type="ECO:0000259" key="5">
    <source>
        <dbReference type="Pfam" id="PF18265"/>
    </source>
</evidence>
<dbReference type="GO" id="GO:0005634">
    <property type="term" value="C:nucleus"/>
    <property type="evidence" value="ECO:0007669"/>
    <property type="project" value="TreeGrafter"/>
</dbReference>
<evidence type="ECO:0000313" key="6">
    <source>
        <dbReference type="EMBL" id="CAA7261596.1"/>
    </source>
</evidence>
<dbReference type="Pfam" id="PF04495">
    <property type="entry name" value="GRASP55_65"/>
    <property type="match status" value="1"/>
</dbReference>
<dbReference type="Gene3D" id="6.10.140.1710">
    <property type="match status" value="1"/>
</dbReference>
<feature type="domain" description="PDZ GRASP-type" evidence="4">
    <location>
        <begin position="77"/>
        <end position="161"/>
    </location>
</feature>
<dbReference type="FunFam" id="2.30.42.10:FF:000107">
    <property type="entry name" value="26S proteasome non-ATPase regulatory subunit 9"/>
    <property type="match status" value="1"/>
</dbReference>